<evidence type="ECO:0000313" key="3">
    <source>
        <dbReference type="Proteomes" id="UP000546642"/>
    </source>
</evidence>
<reference evidence="2 3" key="1">
    <citation type="submission" date="2020-08" db="EMBL/GenBank/DDBJ databases">
        <title>Sequencing the genomes of 1000 actinobacteria strains.</title>
        <authorList>
            <person name="Klenk H.-P."/>
        </authorList>
    </citation>
    <scope>NUCLEOTIDE SEQUENCE [LARGE SCALE GENOMIC DNA]</scope>
    <source>
        <strain evidence="2 3">DSM 46659</strain>
    </source>
</reference>
<gene>
    <name evidence="2" type="ORF">HNR23_005077</name>
</gene>
<feature type="region of interest" description="Disordered" evidence="1">
    <location>
        <begin position="146"/>
        <end position="176"/>
    </location>
</feature>
<feature type="compositionally biased region" description="Basic and acidic residues" evidence="1">
    <location>
        <begin position="160"/>
        <end position="176"/>
    </location>
</feature>
<keyword evidence="3" id="KW-1185">Reference proteome</keyword>
<feature type="compositionally biased region" description="Low complexity" evidence="1">
    <location>
        <begin position="146"/>
        <end position="159"/>
    </location>
</feature>
<name>A0A7W9YMQ3_9ACTN</name>
<organism evidence="2 3">
    <name type="scientific">Nocardiopsis mwathae</name>
    <dbReference type="NCBI Taxonomy" id="1472723"/>
    <lineage>
        <taxon>Bacteria</taxon>
        <taxon>Bacillati</taxon>
        <taxon>Actinomycetota</taxon>
        <taxon>Actinomycetes</taxon>
        <taxon>Streptosporangiales</taxon>
        <taxon>Nocardiopsidaceae</taxon>
        <taxon>Nocardiopsis</taxon>
    </lineage>
</organism>
<feature type="compositionally biased region" description="Polar residues" evidence="1">
    <location>
        <begin position="42"/>
        <end position="56"/>
    </location>
</feature>
<sequence length="176" mass="18881">MGYVVSLLIPLAALLLRVTGQQPSPAGRHAATARAPEAPHSPASSKRQAEQRTSARSRPYAADSRTAAAPAPRPARIRDRDAFYRLAELSRHAGLWSFTYDHDALAPYTARHRVDPTIVFAASNVAGLEATLDMLDPPAMLRPYAAARSAPSPGDAARAAAERADLDQHARTEVAR</sequence>
<evidence type="ECO:0000256" key="1">
    <source>
        <dbReference type="SAM" id="MobiDB-lite"/>
    </source>
</evidence>
<dbReference type="RefSeq" id="WP_184079425.1">
    <property type="nucleotide sequence ID" value="NZ_JACHDS010000001.1"/>
</dbReference>
<comment type="caution">
    <text evidence="2">The sequence shown here is derived from an EMBL/GenBank/DDBJ whole genome shotgun (WGS) entry which is preliminary data.</text>
</comment>
<accession>A0A7W9YMQ3</accession>
<feature type="region of interest" description="Disordered" evidence="1">
    <location>
        <begin position="22"/>
        <end position="74"/>
    </location>
</feature>
<protein>
    <submittedName>
        <fullName evidence="2">Uncharacterized protein</fullName>
    </submittedName>
</protein>
<dbReference type="EMBL" id="JACHDS010000001">
    <property type="protein sequence ID" value="MBB6175017.1"/>
    <property type="molecule type" value="Genomic_DNA"/>
</dbReference>
<proteinExistence type="predicted"/>
<evidence type="ECO:0000313" key="2">
    <source>
        <dbReference type="EMBL" id="MBB6175017.1"/>
    </source>
</evidence>
<dbReference type="AlphaFoldDB" id="A0A7W9YMQ3"/>
<feature type="compositionally biased region" description="Low complexity" evidence="1">
    <location>
        <begin position="58"/>
        <end position="70"/>
    </location>
</feature>
<dbReference type="Proteomes" id="UP000546642">
    <property type="component" value="Unassembled WGS sequence"/>
</dbReference>